<evidence type="ECO:0000256" key="1">
    <source>
        <dbReference type="SAM" id="MobiDB-lite"/>
    </source>
</evidence>
<keyword evidence="3" id="KW-1185">Reference proteome</keyword>
<dbReference type="EMBL" id="JAFJMO010000009">
    <property type="protein sequence ID" value="KAJ8267710.1"/>
    <property type="molecule type" value="Genomic_DNA"/>
</dbReference>
<reference evidence="2" key="1">
    <citation type="journal article" date="2023" name="Science">
        <title>Genome structures resolve the early diversification of teleost fishes.</title>
        <authorList>
            <person name="Parey E."/>
            <person name="Louis A."/>
            <person name="Montfort J."/>
            <person name="Bouchez O."/>
            <person name="Roques C."/>
            <person name="Iampietro C."/>
            <person name="Lluch J."/>
            <person name="Castinel A."/>
            <person name="Donnadieu C."/>
            <person name="Desvignes T."/>
            <person name="Floi Bucao C."/>
            <person name="Jouanno E."/>
            <person name="Wen M."/>
            <person name="Mejri S."/>
            <person name="Dirks R."/>
            <person name="Jansen H."/>
            <person name="Henkel C."/>
            <person name="Chen W.J."/>
            <person name="Zahm M."/>
            <person name="Cabau C."/>
            <person name="Klopp C."/>
            <person name="Thompson A.W."/>
            <person name="Robinson-Rechavi M."/>
            <person name="Braasch I."/>
            <person name="Lecointre G."/>
            <person name="Bobe J."/>
            <person name="Postlethwait J.H."/>
            <person name="Berthelot C."/>
            <person name="Roest Crollius H."/>
            <person name="Guiguen Y."/>
        </authorList>
    </citation>
    <scope>NUCLEOTIDE SEQUENCE</scope>
    <source>
        <strain evidence="2">Concon-B</strain>
    </source>
</reference>
<accession>A0A9Q1DEF0</accession>
<gene>
    <name evidence="2" type="ORF">COCON_G00128820</name>
</gene>
<proteinExistence type="predicted"/>
<feature type="region of interest" description="Disordered" evidence="1">
    <location>
        <begin position="120"/>
        <end position="151"/>
    </location>
</feature>
<comment type="caution">
    <text evidence="2">The sequence shown here is derived from an EMBL/GenBank/DDBJ whole genome shotgun (WGS) entry which is preliminary data.</text>
</comment>
<organism evidence="2 3">
    <name type="scientific">Conger conger</name>
    <name type="common">Conger eel</name>
    <name type="synonym">Muraena conger</name>
    <dbReference type="NCBI Taxonomy" id="82655"/>
    <lineage>
        <taxon>Eukaryota</taxon>
        <taxon>Metazoa</taxon>
        <taxon>Chordata</taxon>
        <taxon>Craniata</taxon>
        <taxon>Vertebrata</taxon>
        <taxon>Euteleostomi</taxon>
        <taxon>Actinopterygii</taxon>
        <taxon>Neopterygii</taxon>
        <taxon>Teleostei</taxon>
        <taxon>Anguilliformes</taxon>
        <taxon>Congridae</taxon>
        <taxon>Conger</taxon>
    </lineage>
</organism>
<dbReference type="AlphaFoldDB" id="A0A9Q1DEF0"/>
<dbReference type="Proteomes" id="UP001152803">
    <property type="component" value="Unassembled WGS sequence"/>
</dbReference>
<feature type="region of interest" description="Disordered" evidence="1">
    <location>
        <begin position="75"/>
        <end position="108"/>
    </location>
</feature>
<sequence length="151" mass="16113">MAGATEGPTELHPTGEGNLALYDRSKSFICDCSAVALTATGSGKRVCVQAESASPSVEARVKWGSYVRSLLQEELRENTSSAAPTRTRRVGEDLQAKRSSGPRPPFPQRWMARIQTGLRSNCSKQTDTPPCRSPPIAKGGGATHCPLTAEN</sequence>
<name>A0A9Q1DEF0_CONCO</name>
<evidence type="ECO:0000313" key="2">
    <source>
        <dbReference type="EMBL" id="KAJ8267710.1"/>
    </source>
</evidence>
<evidence type="ECO:0000313" key="3">
    <source>
        <dbReference type="Proteomes" id="UP001152803"/>
    </source>
</evidence>
<protein>
    <submittedName>
        <fullName evidence="2">Uncharacterized protein</fullName>
    </submittedName>
</protein>